<organism evidence="2 3">
    <name type="scientific">Quercus suber</name>
    <name type="common">Cork oak</name>
    <dbReference type="NCBI Taxonomy" id="58331"/>
    <lineage>
        <taxon>Eukaryota</taxon>
        <taxon>Viridiplantae</taxon>
        <taxon>Streptophyta</taxon>
        <taxon>Embryophyta</taxon>
        <taxon>Tracheophyta</taxon>
        <taxon>Spermatophyta</taxon>
        <taxon>Magnoliopsida</taxon>
        <taxon>eudicotyledons</taxon>
        <taxon>Gunneridae</taxon>
        <taxon>Pentapetalae</taxon>
        <taxon>rosids</taxon>
        <taxon>fabids</taxon>
        <taxon>Fagales</taxon>
        <taxon>Fagaceae</taxon>
        <taxon>Quercus</taxon>
    </lineage>
</organism>
<proteinExistence type="predicted"/>
<evidence type="ECO:0000313" key="3">
    <source>
        <dbReference type="Proteomes" id="UP000237347"/>
    </source>
</evidence>
<comment type="caution">
    <text evidence="2">The sequence shown here is derived from an EMBL/GenBank/DDBJ whole genome shotgun (WGS) entry which is preliminary data.</text>
</comment>
<sequence length="162" mass="18193">DDEYRSTGCYNLHCPGFVQVDNQIATGAAVTPYSIYGGSQRSVKFYVWKDIDGNGNWWLRIAERDFGYWPSSIFSVLSNSASSVEWGGEVTNLMQDGQHTTTQMGRPDKASFFSNLNVIDGKTILRGPWNSRTILSNPNCYNLINYGDYFYFGGPSRNPNCP</sequence>
<dbReference type="Proteomes" id="UP000237347">
    <property type="component" value="Unassembled WGS sequence"/>
</dbReference>
<gene>
    <name evidence="2" type="ORF">CFP56_014637</name>
</gene>
<feature type="non-terminal residue" evidence="2">
    <location>
        <position position="1"/>
    </location>
</feature>
<dbReference type="Pfam" id="PF03080">
    <property type="entry name" value="Neprosin"/>
    <property type="match status" value="1"/>
</dbReference>
<dbReference type="InterPro" id="IPR053168">
    <property type="entry name" value="Glutamic_endopeptidase"/>
</dbReference>
<dbReference type="PANTHER" id="PTHR31589">
    <property type="entry name" value="PROTEIN, PUTATIVE (DUF239)-RELATED-RELATED"/>
    <property type="match status" value="1"/>
</dbReference>
<dbReference type="PROSITE" id="PS52045">
    <property type="entry name" value="NEPROSIN_PEP_CD"/>
    <property type="match status" value="1"/>
</dbReference>
<dbReference type="PANTHER" id="PTHR31589:SF110">
    <property type="entry name" value="PROTEIN, PUTATIVE (DUF239)-RELATED"/>
    <property type="match status" value="1"/>
</dbReference>
<protein>
    <recommendedName>
        <fullName evidence="1">Neprosin PEP catalytic domain-containing protein</fullName>
    </recommendedName>
</protein>
<dbReference type="AlphaFoldDB" id="A0AAW0KSH1"/>
<evidence type="ECO:0000313" key="2">
    <source>
        <dbReference type="EMBL" id="KAK7841915.1"/>
    </source>
</evidence>
<dbReference type="InterPro" id="IPR004314">
    <property type="entry name" value="Neprosin"/>
</dbReference>
<evidence type="ECO:0000259" key="1">
    <source>
        <dbReference type="PROSITE" id="PS52045"/>
    </source>
</evidence>
<feature type="domain" description="Neprosin PEP catalytic" evidence="1">
    <location>
        <begin position="1"/>
        <end position="162"/>
    </location>
</feature>
<dbReference type="EMBL" id="PKMF04000230">
    <property type="protein sequence ID" value="KAK7841915.1"/>
    <property type="molecule type" value="Genomic_DNA"/>
</dbReference>
<reference evidence="2 3" key="1">
    <citation type="journal article" date="2018" name="Sci. Data">
        <title>The draft genome sequence of cork oak.</title>
        <authorList>
            <person name="Ramos A.M."/>
            <person name="Usie A."/>
            <person name="Barbosa P."/>
            <person name="Barros P.M."/>
            <person name="Capote T."/>
            <person name="Chaves I."/>
            <person name="Simoes F."/>
            <person name="Abreu I."/>
            <person name="Carrasquinho I."/>
            <person name="Faro C."/>
            <person name="Guimaraes J.B."/>
            <person name="Mendonca D."/>
            <person name="Nobrega F."/>
            <person name="Rodrigues L."/>
            <person name="Saibo N.J.M."/>
            <person name="Varela M.C."/>
            <person name="Egas C."/>
            <person name="Matos J."/>
            <person name="Miguel C.M."/>
            <person name="Oliveira M.M."/>
            <person name="Ricardo C.P."/>
            <person name="Goncalves S."/>
        </authorList>
    </citation>
    <scope>NUCLEOTIDE SEQUENCE [LARGE SCALE GENOMIC DNA]</scope>
    <source>
        <strain evidence="3">cv. HL8</strain>
    </source>
</reference>
<name>A0AAW0KSH1_QUESU</name>
<keyword evidence="3" id="KW-1185">Reference proteome</keyword>
<accession>A0AAW0KSH1</accession>